<accession>A0A8H3G6M6</accession>
<dbReference type="Proteomes" id="UP000664521">
    <property type="component" value="Unassembled WGS sequence"/>
</dbReference>
<feature type="compositionally biased region" description="Basic and acidic residues" evidence="1">
    <location>
        <begin position="187"/>
        <end position="205"/>
    </location>
</feature>
<dbReference type="OrthoDB" id="5365739at2759"/>
<evidence type="ECO:0000313" key="3">
    <source>
        <dbReference type="Proteomes" id="UP000664521"/>
    </source>
</evidence>
<proteinExistence type="predicted"/>
<keyword evidence="3" id="KW-1185">Reference proteome</keyword>
<feature type="region of interest" description="Disordered" evidence="1">
    <location>
        <begin position="37"/>
        <end position="61"/>
    </location>
</feature>
<evidence type="ECO:0000256" key="1">
    <source>
        <dbReference type="SAM" id="MobiDB-lite"/>
    </source>
</evidence>
<evidence type="ECO:0000313" key="2">
    <source>
        <dbReference type="EMBL" id="CAF9937503.1"/>
    </source>
</evidence>
<comment type="caution">
    <text evidence="2">The sequence shown here is derived from an EMBL/GenBank/DDBJ whole genome shotgun (WGS) entry which is preliminary data.</text>
</comment>
<dbReference type="AlphaFoldDB" id="A0A8H3G6M6"/>
<name>A0A8H3G6M6_9LECA</name>
<gene>
    <name evidence="2" type="ORF">HETSPECPRED_000559</name>
</gene>
<organism evidence="2 3">
    <name type="scientific">Heterodermia speciosa</name>
    <dbReference type="NCBI Taxonomy" id="116794"/>
    <lineage>
        <taxon>Eukaryota</taxon>
        <taxon>Fungi</taxon>
        <taxon>Dikarya</taxon>
        <taxon>Ascomycota</taxon>
        <taxon>Pezizomycotina</taxon>
        <taxon>Lecanoromycetes</taxon>
        <taxon>OSLEUM clade</taxon>
        <taxon>Lecanoromycetidae</taxon>
        <taxon>Caliciales</taxon>
        <taxon>Physciaceae</taxon>
        <taxon>Heterodermia</taxon>
    </lineage>
</organism>
<protein>
    <submittedName>
        <fullName evidence="2">Uncharacterized protein</fullName>
    </submittedName>
</protein>
<feature type="region of interest" description="Disordered" evidence="1">
    <location>
        <begin position="105"/>
        <end position="205"/>
    </location>
</feature>
<dbReference type="EMBL" id="CAJPDS010000102">
    <property type="protein sequence ID" value="CAF9937503.1"/>
    <property type="molecule type" value="Genomic_DNA"/>
</dbReference>
<reference evidence="2" key="1">
    <citation type="submission" date="2021-03" db="EMBL/GenBank/DDBJ databases">
        <authorList>
            <person name="Tagirdzhanova G."/>
        </authorList>
    </citation>
    <scope>NUCLEOTIDE SEQUENCE</scope>
</reference>
<sequence length="376" mass="41518">MAKEILQSLDCFLGSLFPPPNTTEELARLFDQSDQLEKEDVRKPTNSLPNAPFQHLQGQTDPQNISSQLGYSRLNNDLTRLPVDLSQFKGRLPAHLRPKGVPVHYENGHARSLGASQGPNRLAQRYPPRVTDPTRSPGAASRMGRFGTTDPARQKLPSAPAPRHRDRRAGARTATTSERPNIFGSGSKDKTPMSPEEVKYKREKEEAKKPKAVTFVPAAVDLESLSGTGPVLPLGAWGQEEAVADWVEGMEARSNLVWGKGGIRVDRVEGFRGAEADDTEEGLQKVEVEVKTGSENAGQAEELLKKEFETRKIAERLFKGEYVFDGKEEKGVLGGLKRQAVRNGSYIPKDYETLTRKVKSLLPAEQSEKGRKTARV</sequence>